<name>A0A5E8H6T1_9LEPT</name>
<evidence type="ECO:0000313" key="1">
    <source>
        <dbReference type="EMBL" id="EOQ87121.1"/>
    </source>
</evidence>
<reference evidence="1 2" key="1">
    <citation type="submission" date="2013-04" db="EMBL/GenBank/DDBJ databases">
        <authorList>
            <person name="Harkins D.M."/>
            <person name="Durkin A.S."/>
            <person name="Brinkac L.M."/>
            <person name="Haft D.H."/>
            <person name="Selengut J.D."/>
            <person name="Sanka R."/>
            <person name="DePew J."/>
            <person name="Purushe J."/>
            <person name="Hartskeerl R.A."/>
            <person name="Ahmed A."/>
            <person name="van der Linden H."/>
            <person name="Goris M.G.A."/>
            <person name="Vinetz J.M."/>
            <person name="Sutton G.G."/>
            <person name="Nierman W.C."/>
            <person name="Fouts D.E."/>
        </authorList>
    </citation>
    <scope>NUCLEOTIDE SEQUENCE [LARGE SCALE GENOMIC DNA]</scope>
    <source>
        <strain evidence="1 2">Sao Paulo</strain>
    </source>
</reference>
<dbReference type="EMBL" id="AOGX02000044">
    <property type="protein sequence ID" value="EOQ87121.1"/>
    <property type="molecule type" value="Genomic_DNA"/>
</dbReference>
<organism evidence="1 2">
    <name type="scientific">Leptospira yanagawae serovar Saopaulo str. Sao Paulo = ATCC 700523</name>
    <dbReference type="NCBI Taxonomy" id="1249483"/>
    <lineage>
        <taxon>Bacteria</taxon>
        <taxon>Pseudomonadati</taxon>
        <taxon>Spirochaetota</taxon>
        <taxon>Spirochaetia</taxon>
        <taxon>Leptospirales</taxon>
        <taxon>Leptospiraceae</taxon>
        <taxon>Leptospira</taxon>
    </lineage>
</organism>
<evidence type="ECO:0000313" key="2">
    <source>
        <dbReference type="Proteomes" id="UP000013996"/>
    </source>
</evidence>
<dbReference type="AlphaFoldDB" id="A0A5E8H6T1"/>
<comment type="caution">
    <text evidence="1">The sequence shown here is derived from an EMBL/GenBank/DDBJ whole genome shotgun (WGS) entry which is preliminary data.</text>
</comment>
<dbReference type="Proteomes" id="UP000013996">
    <property type="component" value="Unassembled WGS sequence"/>
</dbReference>
<proteinExistence type="predicted"/>
<sequence>MKRELSLDDGRIGREKPKIENLIGNGNLHKMQTFLKRKLT</sequence>
<dbReference type="STRING" id="1249483.LEP1GSC202_2541"/>
<gene>
    <name evidence="1" type="ORF">LEP1GSC202_2541</name>
</gene>
<protein>
    <submittedName>
        <fullName evidence="1">Uncharacterized protein</fullName>
    </submittedName>
</protein>
<accession>A0A5E8H6T1</accession>